<dbReference type="Proteomes" id="UP000199137">
    <property type="component" value="Unassembled WGS sequence"/>
</dbReference>
<dbReference type="Gene3D" id="3.40.50.2000">
    <property type="entry name" value="Glycogen Phosphorylase B"/>
    <property type="match status" value="2"/>
</dbReference>
<keyword evidence="3 6" id="KW-0808">Transferase</keyword>
<dbReference type="OrthoDB" id="5488434at2"/>
<dbReference type="InterPro" id="IPR048284">
    <property type="entry name" value="EryCIII-like_N"/>
</dbReference>
<dbReference type="RefSeq" id="WP_093574918.1">
    <property type="nucleotide sequence ID" value="NZ_FOWC01000007.1"/>
</dbReference>
<keyword evidence="2" id="KW-0328">Glycosyltransferase</keyword>
<comment type="similarity">
    <text evidence="1">Belongs to the glycosyltransferase 28 family.</text>
</comment>
<dbReference type="InterPro" id="IPR002213">
    <property type="entry name" value="UDP_glucos_trans"/>
</dbReference>
<dbReference type="Pfam" id="PF06722">
    <property type="entry name" value="EryCIII-like_C"/>
    <property type="match status" value="1"/>
</dbReference>
<evidence type="ECO:0000256" key="1">
    <source>
        <dbReference type="ARBA" id="ARBA00006962"/>
    </source>
</evidence>
<dbReference type="SUPFAM" id="SSF53756">
    <property type="entry name" value="UDP-Glycosyltransferase/glycogen phosphorylase"/>
    <property type="match status" value="1"/>
</dbReference>
<accession>A0A1I5TLL2</accession>
<evidence type="ECO:0000256" key="2">
    <source>
        <dbReference type="ARBA" id="ARBA00022676"/>
    </source>
</evidence>
<dbReference type="STRING" id="112413.SAMN05421854_107152"/>
<evidence type="ECO:0000259" key="5">
    <source>
        <dbReference type="Pfam" id="PF21036"/>
    </source>
</evidence>
<dbReference type="GO" id="GO:0017000">
    <property type="term" value="P:antibiotic biosynthetic process"/>
    <property type="evidence" value="ECO:0007669"/>
    <property type="project" value="UniProtKB-ARBA"/>
</dbReference>
<evidence type="ECO:0000259" key="4">
    <source>
        <dbReference type="Pfam" id="PF06722"/>
    </source>
</evidence>
<protein>
    <submittedName>
        <fullName evidence="6">UDP:flavonoid glycosyltransferase YjiC, YdhE family</fullName>
    </submittedName>
</protein>
<reference evidence="6 7" key="1">
    <citation type="submission" date="2016-10" db="EMBL/GenBank/DDBJ databases">
        <authorList>
            <person name="de Groot N.N."/>
        </authorList>
    </citation>
    <scope>NUCLEOTIDE SEQUENCE [LARGE SCALE GENOMIC DNA]</scope>
    <source>
        <strain evidence="6 7">DSM 44637</strain>
    </source>
</reference>
<name>A0A1I5TLL2_9PSEU</name>
<evidence type="ECO:0000313" key="6">
    <source>
        <dbReference type="EMBL" id="SFP83935.1"/>
    </source>
</evidence>
<feature type="domain" description="Erythromycin biosynthesis protein CIII-like C-terminal" evidence="4">
    <location>
        <begin position="228"/>
        <end position="366"/>
    </location>
</feature>
<dbReference type="CDD" id="cd03784">
    <property type="entry name" value="GT1_Gtf-like"/>
    <property type="match status" value="1"/>
</dbReference>
<dbReference type="FunFam" id="3.40.50.2000:FF:000072">
    <property type="entry name" value="Glycosyl transferase"/>
    <property type="match status" value="1"/>
</dbReference>
<feature type="domain" description="Erythromycin biosynthesis protein CIII-like N-terminal" evidence="5">
    <location>
        <begin position="22"/>
        <end position="213"/>
    </location>
</feature>
<evidence type="ECO:0000256" key="3">
    <source>
        <dbReference type="ARBA" id="ARBA00022679"/>
    </source>
</evidence>
<gene>
    <name evidence="6" type="ORF">SAMN05421854_107152</name>
</gene>
<evidence type="ECO:0000313" key="7">
    <source>
        <dbReference type="Proteomes" id="UP000199137"/>
    </source>
</evidence>
<sequence>MRVLFVSAPPVSHLFPMVPLIWATRAGGHEVLVASTGAALEAAASAGLPGADTAPDLDMGQVFTRVIERHPHLMETQLGEGMSDFRDVVPLFAALAQALLGGLVDLARSWRPDIVVYEVLATAGAVAAAEIGVPAVQHDITFTSTEGLHERITAHLDRRVSPAAAVIAIRPPSLVPLPACAWPVRYVPYNGGAVLPDWLLEPADRPRVAVTLGTVSPGMSQLGPIPRVVRAAAEVDADFLLALGDTAHDDLGQLPPNVRSIGWSPLSELLPRCSAVIHHGGSGTVYNGLLAGLPQLLLPDGADRGLNAAAVCSRGLGLSARAEDLDAALVRRLLDDTSLRTAAAEVRAEIEGLPAPGTLVPRLAALA</sequence>
<proteinExistence type="inferred from homology"/>
<dbReference type="EMBL" id="FOWC01000007">
    <property type="protein sequence ID" value="SFP83935.1"/>
    <property type="molecule type" value="Genomic_DNA"/>
</dbReference>
<dbReference type="PANTHER" id="PTHR48050:SF13">
    <property type="entry name" value="STEROL 3-BETA-GLUCOSYLTRANSFERASE UGT80A2"/>
    <property type="match status" value="1"/>
</dbReference>
<dbReference type="Pfam" id="PF21036">
    <property type="entry name" value="EryCIII-like_N"/>
    <property type="match status" value="1"/>
</dbReference>
<dbReference type="PANTHER" id="PTHR48050">
    <property type="entry name" value="STEROL 3-BETA-GLUCOSYLTRANSFERASE"/>
    <property type="match status" value="1"/>
</dbReference>
<dbReference type="AlphaFoldDB" id="A0A1I5TLL2"/>
<dbReference type="GO" id="GO:0016758">
    <property type="term" value="F:hexosyltransferase activity"/>
    <property type="evidence" value="ECO:0007669"/>
    <property type="project" value="UniProtKB-ARBA"/>
</dbReference>
<dbReference type="GO" id="GO:0008194">
    <property type="term" value="F:UDP-glycosyltransferase activity"/>
    <property type="evidence" value="ECO:0007669"/>
    <property type="project" value="InterPro"/>
</dbReference>
<organism evidence="6 7">
    <name type="scientific">Amycolatopsis rubida</name>
    <dbReference type="NCBI Taxonomy" id="112413"/>
    <lineage>
        <taxon>Bacteria</taxon>
        <taxon>Bacillati</taxon>
        <taxon>Actinomycetota</taxon>
        <taxon>Actinomycetes</taxon>
        <taxon>Pseudonocardiales</taxon>
        <taxon>Pseudonocardiaceae</taxon>
        <taxon>Amycolatopsis</taxon>
    </lineage>
</organism>
<dbReference type="InterPro" id="IPR010610">
    <property type="entry name" value="EryCIII-like_C"/>
</dbReference>
<dbReference type="InterPro" id="IPR050426">
    <property type="entry name" value="Glycosyltransferase_28"/>
</dbReference>